<evidence type="ECO:0000313" key="13">
    <source>
        <dbReference type="EMBL" id="KAF7419214.1"/>
    </source>
</evidence>
<organism evidence="13 14">
    <name type="scientific">Pleurotus ostreatus</name>
    <name type="common">Oyster mushroom</name>
    <name type="synonym">White-rot fungus</name>
    <dbReference type="NCBI Taxonomy" id="5322"/>
    <lineage>
        <taxon>Eukaryota</taxon>
        <taxon>Fungi</taxon>
        <taxon>Dikarya</taxon>
        <taxon>Basidiomycota</taxon>
        <taxon>Agaricomycotina</taxon>
        <taxon>Agaricomycetes</taxon>
        <taxon>Agaricomycetidae</taxon>
        <taxon>Agaricales</taxon>
        <taxon>Pleurotineae</taxon>
        <taxon>Pleurotaceae</taxon>
        <taxon>Pleurotus</taxon>
    </lineage>
</organism>
<keyword evidence="7" id="KW-0439">Lignin degradation</keyword>
<dbReference type="InterPro" id="IPR054579">
    <property type="entry name" value="GCE-like_dom"/>
</dbReference>
<reference evidence="13" key="1">
    <citation type="submission" date="2019-07" db="EMBL/GenBank/DDBJ databases">
        <authorList>
            <person name="Palmer J.M."/>
        </authorList>
    </citation>
    <scope>NUCLEOTIDE SEQUENCE</scope>
    <source>
        <strain evidence="13">PC9</strain>
    </source>
</reference>
<evidence type="ECO:0000256" key="2">
    <source>
        <dbReference type="ARBA" id="ARBA00010092"/>
    </source>
</evidence>
<dbReference type="EMBL" id="JACETU010000010">
    <property type="protein sequence ID" value="KAF7419214.1"/>
    <property type="molecule type" value="Genomic_DNA"/>
</dbReference>
<dbReference type="GO" id="GO:0030248">
    <property type="term" value="F:cellulose binding"/>
    <property type="evidence" value="ECO:0007669"/>
    <property type="project" value="InterPro"/>
</dbReference>
<feature type="domain" description="CBM1" evidence="12">
    <location>
        <begin position="18"/>
        <end position="54"/>
    </location>
</feature>
<dbReference type="SUPFAM" id="SSF53474">
    <property type="entry name" value="alpha/beta-Hydrolases"/>
    <property type="match status" value="1"/>
</dbReference>
<keyword evidence="4" id="KW-0964">Secreted</keyword>
<dbReference type="SUPFAM" id="SSF57180">
    <property type="entry name" value="Cellulose-binding domain"/>
    <property type="match status" value="1"/>
</dbReference>
<dbReference type="GO" id="GO:0005975">
    <property type="term" value="P:carbohydrate metabolic process"/>
    <property type="evidence" value="ECO:0007669"/>
    <property type="project" value="InterPro"/>
</dbReference>
<dbReference type="SMART" id="SM00236">
    <property type="entry name" value="fCBD"/>
    <property type="match status" value="1"/>
</dbReference>
<dbReference type="VEuPathDB" id="FungiDB:PC9H_001800"/>
<comment type="similarity">
    <text evidence="2">Belongs to the carbohydrate esterase 15 (CE15) family.</text>
</comment>
<name>A0A8H6ZK46_PLEOS</name>
<comment type="caution">
    <text evidence="13">The sequence shown here is derived from an EMBL/GenBank/DDBJ whole genome shotgun (WGS) entry which is preliminary data.</text>
</comment>
<dbReference type="InterPro" id="IPR029058">
    <property type="entry name" value="AB_hydrolase_fold"/>
</dbReference>
<feature type="compositionally biased region" description="Pro residues" evidence="10">
    <location>
        <begin position="60"/>
        <end position="70"/>
    </location>
</feature>
<evidence type="ECO:0000256" key="5">
    <source>
        <dbReference type="ARBA" id="ARBA00022729"/>
    </source>
</evidence>
<dbReference type="GO" id="GO:0005576">
    <property type="term" value="C:extracellular region"/>
    <property type="evidence" value="ECO:0007669"/>
    <property type="project" value="UniProtKB-SubCell"/>
</dbReference>
<keyword evidence="14" id="KW-1185">Reference proteome</keyword>
<dbReference type="OrthoDB" id="3781271at2759"/>
<feature type="chain" id="PRO_5034971456" description="(4-O-methyl)-D-glucuronate--lignin esterase" evidence="11">
    <location>
        <begin position="20"/>
        <end position="468"/>
    </location>
</feature>
<dbReference type="PROSITE" id="PS00562">
    <property type="entry name" value="CBM1_1"/>
    <property type="match status" value="1"/>
</dbReference>
<dbReference type="PROSITE" id="PS51164">
    <property type="entry name" value="CBM1_2"/>
    <property type="match status" value="1"/>
</dbReference>
<comment type="subcellular location">
    <subcellularLocation>
        <location evidence="1">Secreted</location>
    </subcellularLocation>
</comment>
<evidence type="ECO:0000256" key="1">
    <source>
        <dbReference type="ARBA" id="ARBA00004613"/>
    </source>
</evidence>
<protein>
    <recommendedName>
        <fullName evidence="9">(4-O-methyl)-D-glucuronate--lignin esterase</fullName>
        <ecNumber evidence="9">3.1.1.117</ecNumber>
    </recommendedName>
</protein>
<dbReference type="InterPro" id="IPR035971">
    <property type="entry name" value="CBD_sf"/>
</dbReference>
<dbReference type="Pfam" id="PF22244">
    <property type="entry name" value="GCE_fung"/>
    <property type="match status" value="1"/>
</dbReference>
<evidence type="ECO:0000313" key="14">
    <source>
        <dbReference type="Proteomes" id="UP000623687"/>
    </source>
</evidence>
<dbReference type="AlphaFoldDB" id="A0A8H6ZK46"/>
<evidence type="ECO:0000256" key="7">
    <source>
        <dbReference type="ARBA" id="ARBA00023185"/>
    </source>
</evidence>
<gene>
    <name evidence="13" type="ORF">PC9H_001800</name>
</gene>
<dbReference type="GO" id="GO:0052689">
    <property type="term" value="F:carboxylic ester hydrolase activity"/>
    <property type="evidence" value="ECO:0007669"/>
    <property type="project" value="UniProtKB-KW"/>
</dbReference>
<evidence type="ECO:0000256" key="3">
    <source>
        <dbReference type="ARBA" id="ARBA00022487"/>
    </source>
</evidence>
<dbReference type="InterPro" id="IPR000254">
    <property type="entry name" value="CBD"/>
</dbReference>
<dbReference type="RefSeq" id="XP_036626068.1">
    <property type="nucleotide sequence ID" value="XM_036771447.1"/>
</dbReference>
<dbReference type="GO" id="GO:0046274">
    <property type="term" value="P:lignin catabolic process"/>
    <property type="evidence" value="ECO:0007669"/>
    <property type="project" value="UniProtKB-KW"/>
</dbReference>
<feature type="compositionally biased region" description="Low complexity" evidence="10">
    <location>
        <begin position="71"/>
        <end position="98"/>
    </location>
</feature>
<dbReference type="Proteomes" id="UP000623687">
    <property type="component" value="Unassembled WGS sequence"/>
</dbReference>
<evidence type="ECO:0000256" key="10">
    <source>
        <dbReference type="SAM" id="MobiDB-lite"/>
    </source>
</evidence>
<comment type="catalytic activity">
    <reaction evidence="8">
        <text>a 4-O-methyl-alpha-D-glucuronosyl ester derivative + H2O = 4-O-methyl-alpha-D-glucuronate derivative + an alcohol + H(+)</text>
        <dbReference type="Rhea" id="RHEA:67452"/>
        <dbReference type="ChEBI" id="CHEBI:15377"/>
        <dbReference type="ChEBI" id="CHEBI:15378"/>
        <dbReference type="ChEBI" id="CHEBI:30879"/>
        <dbReference type="ChEBI" id="CHEBI:171667"/>
        <dbReference type="ChEBI" id="CHEBI:171668"/>
        <dbReference type="EC" id="3.1.1.117"/>
    </reaction>
    <physiologicalReaction direction="left-to-right" evidence="8">
        <dbReference type="Rhea" id="RHEA:67453"/>
    </physiologicalReaction>
</comment>
<dbReference type="Gene3D" id="3.40.50.1820">
    <property type="entry name" value="alpha/beta hydrolase"/>
    <property type="match status" value="1"/>
</dbReference>
<dbReference type="GeneID" id="59371641"/>
<evidence type="ECO:0000256" key="11">
    <source>
        <dbReference type="SAM" id="SignalP"/>
    </source>
</evidence>
<dbReference type="EC" id="3.1.1.117" evidence="9"/>
<feature type="signal peptide" evidence="11">
    <location>
        <begin position="1"/>
        <end position="19"/>
    </location>
</feature>
<sequence>MKYLRLLAAVAVAAPGVLAIPEWAQCGGIGWSGSGSCDAGLTCTHLNDYYSQCLRGTAPPAPTTSAPAPPTTISAPPTTVAPPATSAPTSSGPTPTAPASCAAIPASISFSNAALPDPFQPVAGGARISTKAQWTCQRNEISQLLQRYELGTMPPKPQSVTASFSGGTLTINVSDQGKSISFAVKITTPSGSGPFPAIIAYGGPSIPIPNNIGVITFNNDDMAAQQSGSSRGQGKFYQLYGSGHSAGAMTAWAWGVQRIIDALEITPAANVDLTRIGVTGCSRNGKGALVAGAFDERIALTIPQESGSGGSASWRLSNFQQSQGQNVQTAPEIVQENVWFSPNFNSWVNQVNSMPVDHHQLTAMVAPRGLFVIENTSMEWLGALSTYGCQRASKLIYQALGASANMGYSQVGNHNHCAFPSSQQTELTAFLNKFLLNGSGTTDIFRTDTTYSNFDQTRWIPWSVPTLS</sequence>
<feature type="region of interest" description="Disordered" evidence="10">
    <location>
        <begin position="60"/>
        <end position="98"/>
    </location>
</feature>
<keyword evidence="6" id="KW-0378">Hydrolase</keyword>
<evidence type="ECO:0000259" key="12">
    <source>
        <dbReference type="PROSITE" id="PS51164"/>
    </source>
</evidence>
<evidence type="ECO:0000256" key="8">
    <source>
        <dbReference type="ARBA" id="ARBA00024511"/>
    </source>
</evidence>
<dbReference type="Pfam" id="PF00734">
    <property type="entry name" value="CBM_1"/>
    <property type="match status" value="1"/>
</dbReference>
<keyword evidence="3" id="KW-0719">Serine esterase</keyword>
<evidence type="ECO:0000256" key="4">
    <source>
        <dbReference type="ARBA" id="ARBA00022525"/>
    </source>
</evidence>
<evidence type="ECO:0000256" key="9">
    <source>
        <dbReference type="ARBA" id="ARBA00026105"/>
    </source>
</evidence>
<accession>A0A8H6ZK46</accession>
<proteinExistence type="inferred from homology"/>
<evidence type="ECO:0000256" key="6">
    <source>
        <dbReference type="ARBA" id="ARBA00022801"/>
    </source>
</evidence>
<keyword evidence="5 11" id="KW-0732">Signal</keyword>